<dbReference type="AlphaFoldDB" id="A0A975X0J5"/>
<dbReference type="Proteomes" id="UP000256780">
    <property type="component" value="Chromosome CBM2587_a"/>
</dbReference>
<reference evidence="1 2" key="1">
    <citation type="submission" date="2018-01" db="EMBL/GenBank/DDBJ databases">
        <authorList>
            <person name="Clerissi C."/>
        </authorList>
    </citation>
    <scope>NUCLEOTIDE SEQUENCE [LARGE SCALE GENOMIC DNA]</scope>
    <source>
        <strain evidence="1">Cupriavidus sp. LMG 19464</strain>
    </source>
</reference>
<name>A0A975X0J5_9BURK</name>
<evidence type="ECO:0000313" key="1">
    <source>
        <dbReference type="EMBL" id="SOY51107.1"/>
    </source>
</evidence>
<sequence>MLKTAPRARRTAASPVSRARQIPLSYGNLRAISLIWSSRRDCNPLYPSLTPLPQGAGPARA</sequence>
<comment type="caution">
    <text evidence="1">The sequence shown here is derived from an EMBL/GenBank/DDBJ whole genome shotgun (WGS) entry which is preliminary data.</text>
</comment>
<evidence type="ECO:0000313" key="2">
    <source>
        <dbReference type="Proteomes" id="UP000256780"/>
    </source>
</evidence>
<proteinExistence type="predicted"/>
<organism evidence="1 2">
    <name type="scientific">Cupriavidus taiwanensis</name>
    <dbReference type="NCBI Taxonomy" id="164546"/>
    <lineage>
        <taxon>Bacteria</taxon>
        <taxon>Pseudomonadati</taxon>
        <taxon>Pseudomonadota</taxon>
        <taxon>Betaproteobacteria</taxon>
        <taxon>Burkholderiales</taxon>
        <taxon>Burkholderiaceae</taxon>
        <taxon>Cupriavidus</taxon>
    </lineage>
</organism>
<accession>A0A975X0J5</accession>
<protein>
    <submittedName>
        <fullName evidence="1">Uncharacterized protein</fullName>
    </submittedName>
</protein>
<dbReference type="EMBL" id="OFSQ01000016">
    <property type="protein sequence ID" value="SOY51107.1"/>
    <property type="molecule type" value="Genomic_DNA"/>
</dbReference>
<gene>
    <name evidence="1" type="ORF">CBM2587_A230090</name>
</gene>